<dbReference type="AlphaFoldDB" id="A0A238VUW0"/>
<name>A0A238VUW0_HALVU</name>
<reference evidence="2 3" key="1">
    <citation type="submission" date="2017-06" db="EMBL/GenBank/DDBJ databases">
        <authorList>
            <person name="Kim H.J."/>
            <person name="Triplett B.A."/>
        </authorList>
    </citation>
    <scope>NUCLEOTIDE SEQUENCE [LARGE SCALE GENOMIC DNA]</scope>
    <source>
        <strain evidence="2 3">DSM 8800</strain>
    </source>
</reference>
<dbReference type="PANTHER" id="PTHR12110">
    <property type="entry name" value="HYDROXYPYRUVATE ISOMERASE"/>
    <property type="match status" value="1"/>
</dbReference>
<evidence type="ECO:0000313" key="3">
    <source>
        <dbReference type="Proteomes" id="UP000198397"/>
    </source>
</evidence>
<protein>
    <submittedName>
        <fullName evidence="2">Sugar phosphate isomerase/epimerase</fullName>
    </submittedName>
</protein>
<feature type="domain" description="Xylose isomerase-like TIM barrel" evidence="1">
    <location>
        <begin position="22"/>
        <end position="246"/>
    </location>
</feature>
<dbReference type="SUPFAM" id="SSF51658">
    <property type="entry name" value="Xylose isomerase-like"/>
    <property type="match status" value="1"/>
</dbReference>
<dbReference type="PANTHER" id="PTHR12110:SF41">
    <property type="entry name" value="INOSOSE DEHYDRATASE"/>
    <property type="match status" value="1"/>
</dbReference>
<organism evidence="2 3">
    <name type="scientific">Halorubrum vacuolatum</name>
    <name type="common">Natronobacterium vacuolatum</name>
    <dbReference type="NCBI Taxonomy" id="63740"/>
    <lineage>
        <taxon>Archaea</taxon>
        <taxon>Methanobacteriati</taxon>
        <taxon>Methanobacteriota</taxon>
        <taxon>Stenosarchaea group</taxon>
        <taxon>Halobacteria</taxon>
        <taxon>Halobacteriales</taxon>
        <taxon>Haloferacaceae</taxon>
        <taxon>Halorubrum</taxon>
    </lineage>
</organism>
<evidence type="ECO:0000259" key="1">
    <source>
        <dbReference type="Pfam" id="PF01261"/>
    </source>
</evidence>
<sequence>MPRLAIQLYTLRSLDEPLPALLDRIADLGYDGVEFAYRVQETPTDEVRAALDRTDLAVAAAHVPIESLAVEYDATVALYTQLDCDTLVIPWIDPDRFETVGRIATVAERLNELAADLAADGISLAYHHHDHELVALESADHARWTALDELLDRTDDRIGLEVDLGWALVGGVDPGLLLDRYGDRITHIHVSDADVVAGEPVGLGEGDLDLDALADALHRVDADWWVYEHDDPDDPIASITAGIDGLQRHVGR</sequence>
<dbReference type="GO" id="GO:0016853">
    <property type="term" value="F:isomerase activity"/>
    <property type="evidence" value="ECO:0007669"/>
    <property type="project" value="UniProtKB-KW"/>
</dbReference>
<dbReference type="Gene3D" id="3.20.20.150">
    <property type="entry name" value="Divalent-metal-dependent TIM barrel enzymes"/>
    <property type="match status" value="1"/>
</dbReference>
<dbReference type="InterPro" id="IPR050312">
    <property type="entry name" value="IolE/XylAMocC-like"/>
</dbReference>
<dbReference type="InterPro" id="IPR036237">
    <property type="entry name" value="Xyl_isomerase-like_sf"/>
</dbReference>
<dbReference type="RefSeq" id="WP_089384145.1">
    <property type="nucleotide sequence ID" value="NZ_FZNQ01000004.1"/>
</dbReference>
<accession>A0A238VUW0</accession>
<keyword evidence="3" id="KW-1185">Reference proteome</keyword>
<dbReference type="InterPro" id="IPR013022">
    <property type="entry name" value="Xyl_isomerase-like_TIM-brl"/>
</dbReference>
<dbReference type="OrthoDB" id="165864at2157"/>
<keyword evidence="2" id="KW-0413">Isomerase</keyword>
<dbReference type="Proteomes" id="UP000198397">
    <property type="component" value="Unassembled WGS sequence"/>
</dbReference>
<proteinExistence type="predicted"/>
<gene>
    <name evidence="2" type="ORF">SAMN06264855_10498</name>
</gene>
<dbReference type="Pfam" id="PF01261">
    <property type="entry name" value="AP_endonuc_2"/>
    <property type="match status" value="1"/>
</dbReference>
<dbReference type="EMBL" id="FZNQ01000004">
    <property type="protein sequence ID" value="SNR37971.1"/>
    <property type="molecule type" value="Genomic_DNA"/>
</dbReference>
<evidence type="ECO:0000313" key="2">
    <source>
        <dbReference type="EMBL" id="SNR37971.1"/>
    </source>
</evidence>